<evidence type="ECO:0008006" key="4">
    <source>
        <dbReference type="Google" id="ProtNLM"/>
    </source>
</evidence>
<accession>A0A6A1Q3H8</accession>
<dbReference type="PANTHER" id="PTHR21610:SF9">
    <property type="entry name" value="VON WILLEBRAND FACTOR A DOMAIN-CONTAINING PROTEIN 8"/>
    <property type="match status" value="1"/>
</dbReference>
<gene>
    <name evidence="2" type="ORF">E2I00_009078</name>
</gene>
<evidence type="ECO:0000313" key="3">
    <source>
        <dbReference type="Proteomes" id="UP000437017"/>
    </source>
</evidence>
<dbReference type="PANTHER" id="PTHR21610">
    <property type="entry name" value="VON WILLEBRAND FACTOR A DOMAIN-CONTAINING PROTEIN 8"/>
    <property type="match status" value="1"/>
</dbReference>
<proteinExistence type="predicted"/>
<protein>
    <recommendedName>
        <fullName evidence="4">VWFA domain-containing protein</fullName>
    </recommendedName>
</protein>
<reference evidence="2 3" key="1">
    <citation type="journal article" date="2019" name="PLoS ONE">
        <title>Genomic analyses reveal an absence of contemporary introgressive admixture between fin whales and blue whales, despite known hybrids.</title>
        <authorList>
            <person name="Westbury M.V."/>
            <person name="Petersen B."/>
            <person name="Lorenzen E.D."/>
        </authorList>
    </citation>
    <scope>NUCLEOTIDE SEQUENCE [LARGE SCALE GENOMIC DNA]</scope>
    <source>
        <strain evidence="2">FinWhale-01</strain>
    </source>
</reference>
<dbReference type="InterPro" id="IPR039891">
    <property type="entry name" value="VWA8"/>
</dbReference>
<organism evidence="2 3">
    <name type="scientific">Balaenoptera physalus</name>
    <name type="common">Fin whale</name>
    <name type="synonym">Balaena physalus</name>
    <dbReference type="NCBI Taxonomy" id="9770"/>
    <lineage>
        <taxon>Eukaryota</taxon>
        <taxon>Metazoa</taxon>
        <taxon>Chordata</taxon>
        <taxon>Craniata</taxon>
        <taxon>Vertebrata</taxon>
        <taxon>Euteleostomi</taxon>
        <taxon>Mammalia</taxon>
        <taxon>Eutheria</taxon>
        <taxon>Laurasiatheria</taxon>
        <taxon>Artiodactyla</taxon>
        <taxon>Whippomorpha</taxon>
        <taxon>Cetacea</taxon>
        <taxon>Mysticeti</taxon>
        <taxon>Balaenopteridae</taxon>
        <taxon>Balaenoptera</taxon>
    </lineage>
</organism>
<comment type="caution">
    <text evidence="2">The sequence shown here is derived from an EMBL/GenBank/DDBJ whole genome shotgun (WGS) entry which is preliminary data.</text>
</comment>
<evidence type="ECO:0000256" key="1">
    <source>
        <dbReference type="SAM" id="MobiDB-lite"/>
    </source>
</evidence>
<evidence type="ECO:0000313" key="2">
    <source>
        <dbReference type="EMBL" id="KAB0401965.1"/>
    </source>
</evidence>
<name>A0A6A1Q3H8_BALPH</name>
<dbReference type="AlphaFoldDB" id="A0A6A1Q3H8"/>
<dbReference type="GO" id="GO:0005737">
    <property type="term" value="C:cytoplasm"/>
    <property type="evidence" value="ECO:0007669"/>
    <property type="project" value="TreeGrafter"/>
</dbReference>
<dbReference type="EMBL" id="SGJD01001125">
    <property type="protein sequence ID" value="KAB0401965.1"/>
    <property type="molecule type" value="Genomic_DNA"/>
</dbReference>
<feature type="region of interest" description="Disordered" evidence="1">
    <location>
        <begin position="539"/>
        <end position="571"/>
    </location>
</feature>
<sequence length="949" mass="105652">MVLFGFGITGAALDTSGIFYKTTSANVSGVELGVGEAKVHIQGRLLLFAIQEIFLNGCVADQQDQVVIAGLSKGKRYRHSGKPRGGCLKLNLLYDILKETTKKQRKVGLNDRIRKDTFHSLFHGKSSKGYEIVGDDGVHLEEANTIKSNVNIKMEFNLPLDEITLICDIATSHENEENTLYVVACNPVSLYFMNMTGKSGYFVDLFDIFPRTASGVWHPFVTVAPLGNPLKGQVILHEQQSNVILLLDTTSQALHRLILPSEEFTLKKTSWWNKEEAETYKMCKEFVHKNWLVFYKEKGNTLAVLVVLEGRTHTTSLPINLQTVFLVAEDKWLLVESKTHQKYLLTKPAHIASEDSSICQLYVLKEELPSTGFAVTQETDFSIPHKISSYQLSSENLSSAVGQKIASPNRILSDENSYATVVVGSPDLMSPREIPPKDVIPPQIAGYIEVTDLQSKRLRHIPIPGSDFLSPYTTWLSTISDTDALLAEWGKGGVVTVDMGGRIRLWETGLEHLQWSLMEWRNMIGREGDRLMQITINRESGEDVSSPKHGKEDPDNTLHVGGSTWAGGTGGRDTAGLGGKGGPYWLDAGHAVYQVSKAEKDAPPEEVKRAAREMGQRAFQQRLKEIQMREYDAATYERFSGAVRRQVHSLRIILDNLQAKGKERQWLRHQATGELDDAKIIDGLTGEKAIYKRRGELPPQLGSPQQKSKRLHLVADVSGSMYRLNGVDGWLERSMEAVCMLMEAFENYEEKFKYDIAGHSGDGYNIALVPINKIPKDNKQRLEILKTMHSTLYSQSGNRRSDLFCEVLVSLTRIPPNPAAANISTALGCLYEFSGLSWRPPFIIHPRAPYASGRPPPDHPWNFGDCLPQLSGPTSVDGHPEITPTTFGPHCNMFSRVYFSNLAAILDEIKIVLLKMGKGTILTMTYRMLLLGAMQGGLELTPGSELEVL</sequence>
<keyword evidence="3" id="KW-1185">Reference proteome</keyword>
<dbReference type="OrthoDB" id="9674446at2759"/>
<feature type="compositionally biased region" description="Basic and acidic residues" evidence="1">
    <location>
        <begin position="539"/>
        <end position="556"/>
    </location>
</feature>
<dbReference type="Proteomes" id="UP000437017">
    <property type="component" value="Unassembled WGS sequence"/>
</dbReference>